<keyword evidence="6" id="KW-1185">Reference proteome</keyword>
<gene>
    <name evidence="5" type="ORF">BAY60_12825</name>
</gene>
<evidence type="ECO:0000256" key="1">
    <source>
        <dbReference type="ARBA" id="ARBA00006739"/>
    </source>
</evidence>
<dbReference type="InterPro" id="IPR029044">
    <property type="entry name" value="Nucleotide-diphossugar_trans"/>
</dbReference>
<dbReference type="AlphaFoldDB" id="A0A2V4B003"/>
<feature type="domain" description="Glycosyltransferase 2-like" evidence="4">
    <location>
        <begin position="4"/>
        <end position="160"/>
    </location>
</feature>
<dbReference type="Gene3D" id="3.90.550.10">
    <property type="entry name" value="Spore Coat Polysaccharide Biosynthesis Protein SpsA, Chain A"/>
    <property type="match status" value="1"/>
</dbReference>
<organism evidence="5 6">
    <name type="scientific">Prauserella muralis</name>
    <dbReference type="NCBI Taxonomy" id="588067"/>
    <lineage>
        <taxon>Bacteria</taxon>
        <taxon>Bacillati</taxon>
        <taxon>Actinomycetota</taxon>
        <taxon>Actinomycetes</taxon>
        <taxon>Pseudonocardiales</taxon>
        <taxon>Pseudonocardiaceae</taxon>
        <taxon>Prauserella</taxon>
    </lineage>
</organism>
<dbReference type="Pfam" id="PF00535">
    <property type="entry name" value="Glycos_transf_2"/>
    <property type="match status" value="1"/>
</dbReference>
<keyword evidence="3 5" id="KW-0808">Transferase</keyword>
<dbReference type="InterPro" id="IPR050834">
    <property type="entry name" value="Glycosyltransf_2"/>
</dbReference>
<dbReference type="RefSeq" id="WP_112281324.1">
    <property type="nucleotide sequence ID" value="NZ_MASW01000002.1"/>
</dbReference>
<dbReference type="Proteomes" id="UP000249915">
    <property type="component" value="Unassembled WGS sequence"/>
</dbReference>
<keyword evidence="2" id="KW-0328">Glycosyltransferase</keyword>
<evidence type="ECO:0000313" key="6">
    <source>
        <dbReference type="Proteomes" id="UP000249915"/>
    </source>
</evidence>
<dbReference type="EMBL" id="MASW01000002">
    <property type="protein sequence ID" value="PXY27323.1"/>
    <property type="molecule type" value="Genomic_DNA"/>
</dbReference>
<dbReference type="PANTHER" id="PTHR43685:SF5">
    <property type="entry name" value="GLYCOSYLTRANSFERASE EPSE-RELATED"/>
    <property type="match status" value="1"/>
</dbReference>
<reference evidence="5 6" key="1">
    <citation type="submission" date="2016-07" db="EMBL/GenBank/DDBJ databases">
        <title>Draft genome sequence of Prauserella muralis DSM 45305, isolated from a mould-covered wall in an indoor environment.</title>
        <authorList>
            <person name="Ruckert C."/>
            <person name="Albersmeier A."/>
            <person name="Jiang C.-L."/>
            <person name="Jiang Y."/>
            <person name="Kalinowski J."/>
            <person name="Schneider O."/>
            <person name="Winkler A."/>
            <person name="Zotchev S.B."/>
        </authorList>
    </citation>
    <scope>NUCLEOTIDE SEQUENCE [LARGE SCALE GENOMIC DNA]</scope>
    <source>
        <strain evidence="5 6">DSM 45305</strain>
    </source>
</reference>
<comment type="caution">
    <text evidence="5">The sequence shown here is derived from an EMBL/GenBank/DDBJ whole genome shotgun (WGS) entry which is preliminary data.</text>
</comment>
<evidence type="ECO:0000259" key="4">
    <source>
        <dbReference type="Pfam" id="PF00535"/>
    </source>
</evidence>
<evidence type="ECO:0000313" key="5">
    <source>
        <dbReference type="EMBL" id="PXY27323.1"/>
    </source>
</evidence>
<dbReference type="OrthoDB" id="9787979at2"/>
<protein>
    <submittedName>
        <fullName evidence="5">Glycosyl transferase</fullName>
    </submittedName>
</protein>
<sequence>MRTTVVIATRNRADELLRTLARLRTLRPVPPIIVVDNASTDGTATLVREQQPGVRVVSAPENRAAAARNLGVEAAGTPYVAFSDDDSWWAPGALARAEALFAEHPRLGLLAGRTLVGEQNRPDPVCELMAKSPLGTPPGAPGPLVLGFLACSAIVRRDAFLDVGGFSELLHFGAEEKLLSYDLAARGWWLCYADDVVAHHHPSPSRPAPAWRRSMERRNNALIAWLRRPPHECVRAAGPLLRDPGAAVGALRRLPHALTRRHRLPRTVEQQIRELA</sequence>
<dbReference type="PANTHER" id="PTHR43685">
    <property type="entry name" value="GLYCOSYLTRANSFERASE"/>
    <property type="match status" value="1"/>
</dbReference>
<proteinExistence type="inferred from homology"/>
<evidence type="ECO:0000256" key="2">
    <source>
        <dbReference type="ARBA" id="ARBA00022676"/>
    </source>
</evidence>
<name>A0A2V4B003_9PSEU</name>
<dbReference type="InterPro" id="IPR001173">
    <property type="entry name" value="Glyco_trans_2-like"/>
</dbReference>
<accession>A0A2V4B003</accession>
<comment type="similarity">
    <text evidence="1">Belongs to the glycosyltransferase 2 family.</text>
</comment>
<dbReference type="GO" id="GO:0016757">
    <property type="term" value="F:glycosyltransferase activity"/>
    <property type="evidence" value="ECO:0007669"/>
    <property type="project" value="UniProtKB-KW"/>
</dbReference>
<dbReference type="SUPFAM" id="SSF53448">
    <property type="entry name" value="Nucleotide-diphospho-sugar transferases"/>
    <property type="match status" value="1"/>
</dbReference>
<evidence type="ECO:0000256" key="3">
    <source>
        <dbReference type="ARBA" id="ARBA00022679"/>
    </source>
</evidence>